<feature type="domain" description="Ig-like" evidence="1">
    <location>
        <begin position="47"/>
        <end position="172"/>
    </location>
</feature>
<dbReference type="Proteomes" id="UP000694845">
    <property type="component" value="Unplaced"/>
</dbReference>
<dbReference type="CDD" id="cd00096">
    <property type="entry name" value="Ig"/>
    <property type="match status" value="1"/>
</dbReference>
<protein>
    <submittedName>
        <fullName evidence="3">Uncharacterized protein LOC110989579</fullName>
    </submittedName>
</protein>
<dbReference type="RefSeq" id="XP_022109769.1">
    <property type="nucleotide sequence ID" value="XM_022254077.1"/>
</dbReference>
<dbReference type="InterPro" id="IPR013106">
    <property type="entry name" value="Ig_V-set"/>
</dbReference>
<gene>
    <name evidence="3" type="primary">LOC110989579</name>
</gene>
<dbReference type="InterPro" id="IPR036179">
    <property type="entry name" value="Ig-like_dom_sf"/>
</dbReference>
<dbReference type="InterPro" id="IPR007110">
    <property type="entry name" value="Ig-like_dom"/>
</dbReference>
<evidence type="ECO:0000313" key="3">
    <source>
        <dbReference type="RefSeq" id="XP_022109769.1"/>
    </source>
</evidence>
<dbReference type="OrthoDB" id="9983389at2759"/>
<dbReference type="SUPFAM" id="SSF48726">
    <property type="entry name" value="Immunoglobulin"/>
    <property type="match status" value="1"/>
</dbReference>
<dbReference type="Gene3D" id="2.60.40.10">
    <property type="entry name" value="Immunoglobulins"/>
    <property type="match status" value="1"/>
</dbReference>
<dbReference type="PROSITE" id="PS50835">
    <property type="entry name" value="IG_LIKE"/>
    <property type="match status" value="1"/>
</dbReference>
<dbReference type="KEGG" id="aplc:110989579"/>
<evidence type="ECO:0000259" key="1">
    <source>
        <dbReference type="PROSITE" id="PS50835"/>
    </source>
</evidence>
<dbReference type="AlphaFoldDB" id="A0A8B7ZWH0"/>
<evidence type="ECO:0000313" key="2">
    <source>
        <dbReference type="Proteomes" id="UP000694845"/>
    </source>
</evidence>
<sequence>MNQDHVNLSLLRAHSSRVPTKATPTCEFSKTLSSSRGRLYGESKMNPVRLASAFILVLVGGMWMNVTVEGRTVFLERGQRGIIPCPTVQSQELSRGSLDGAYVYWYFSNTEPLSLLISLFRGRVEPQNEIPEGVYDIDGNFSLVIENVTDSNAGTFFCRIKPREEAQQQAIYQLPSKV</sequence>
<dbReference type="GeneID" id="110989579"/>
<dbReference type="InterPro" id="IPR013783">
    <property type="entry name" value="Ig-like_fold"/>
</dbReference>
<name>A0A8B7ZWH0_ACAPL</name>
<proteinExistence type="predicted"/>
<keyword evidence="2" id="KW-1185">Reference proteome</keyword>
<reference evidence="3" key="1">
    <citation type="submission" date="2025-08" db="UniProtKB">
        <authorList>
            <consortium name="RefSeq"/>
        </authorList>
    </citation>
    <scope>IDENTIFICATION</scope>
</reference>
<accession>A0A8B7ZWH0</accession>
<organism evidence="2 3">
    <name type="scientific">Acanthaster planci</name>
    <name type="common">Crown-of-thorns starfish</name>
    <dbReference type="NCBI Taxonomy" id="133434"/>
    <lineage>
        <taxon>Eukaryota</taxon>
        <taxon>Metazoa</taxon>
        <taxon>Echinodermata</taxon>
        <taxon>Eleutherozoa</taxon>
        <taxon>Asterozoa</taxon>
        <taxon>Asteroidea</taxon>
        <taxon>Valvatacea</taxon>
        <taxon>Valvatida</taxon>
        <taxon>Acanthasteridae</taxon>
        <taxon>Acanthaster</taxon>
    </lineage>
</organism>
<dbReference type="Pfam" id="PF07686">
    <property type="entry name" value="V-set"/>
    <property type="match status" value="1"/>
</dbReference>